<proteinExistence type="predicted"/>
<comment type="caution">
    <text evidence="1">The sequence shown here is derived from an EMBL/GenBank/DDBJ whole genome shotgun (WGS) entry which is preliminary data.</text>
</comment>
<accession>A0A6A1TPH1</accession>
<sequence>MQHYTIRDVPDDGIDILCTMCKFRKSFEMAGLLQKYSPDLYLDIFVRAITEFCEHRQAYSVLPPCGAYTPQMETARKAVTDRNAEKKDRRRQASVERAEAALLQEERAENAVIRIADGNGWRLYEAIPLGTAPKYRWQQSWEEACPEDIIGFDGTVPIGRVFQFEPHITNRDVWFWVLYGVEDRKRTRPGQGAGWEQSRLLAVCRVEWCYDTMIEKEAQAEKWRRGKNVQSV</sequence>
<dbReference type="Proteomes" id="UP000386575">
    <property type="component" value="Unassembled WGS sequence"/>
</dbReference>
<protein>
    <submittedName>
        <fullName evidence="1">Uncharacterized protein</fullName>
    </submittedName>
</protein>
<organism evidence="1 2">
    <name type="scientific">Neorhizobium galegae</name>
    <name type="common">Rhizobium galegae</name>
    <dbReference type="NCBI Taxonomy" id="399"/>
    <lineage>
        <taxon>Bacteria</taxon>
        <taxon>Pseudomonadati</taxon>
        <taxon>Pseudomonadota</taxon>
        <taxon>Alphaproteobacteria</taxon>
        <taxon>Hyphomicrobiales</taxon>
        <taxon>Rhizobiaceae</taxon>
        <taxon>Rhizobium/Agrobacterium group</taxon>
        <taxon>Neorhizobium</taxon>
    </lineage>
</organism>
<dbReference type="RefSeq" id="WP_151041814.1">
    <property type="nucleotide sequence ID" value="NZ_VZUL01000002.1"/>
</dbReference>
<reference evidence="1 2" key="1">
    <citation type="submission" date="2019-09" db="EMBL/GenBank/DDBJ databases">
        <title>Genome sequencing of Ng87 strain.</title>
        <authorList>
            <person name="Karasev E.S."/>
            <person name="Andronov E."/>
        </authorList>
    </citation>
    <scope>NUCLEOTIDE SEQUENCE [LARGE SCALE GENOMIC DNA]</scope>
    <source>
        <strain evidence="1 2">Ng87</strain>
    </source>
</reference>
<dbReference type="EMBL" id="VZUL01000002">
    <property type="protein sequence ID" value="KAB1086379.1"/>
    <property type="molecule type" value="Genomic_DNA"/>
</dbReference>
<name>A0A6A1TPH1_NEOGA</name>
<evidence type="ECO:0000313" key="2">
    <source>
        <dbReference type="Proteomes" id="UP000386575"/>
    </source>
</evidence>
<evidence type="ECO:0000313" key="1">
    <source>
        <dbReference type="EMBL" id="KAB1086379.1"/>
    </source>
</evidence>
<gene>
    <name evidence="1" type="ORF">F4V91_08010</name>
</gene>
<dbReference type="AlphaFoldDB" id="A0A6A1TPH1"/>